<dbReference type="Gene3D" id="2.130.10.10">
    <property type="entry name" value="YVTN repeat-like/Quinoprotein amine dehydrogenase"/>
    <property type="match status" value="2"/>
</dbReference>
<dbReference type="InterPro" id="IPR019775">
    <property type="entry name" value="WD40_repeat_CS"/>
</dbReference>
<evidence type="ECO:0000313" key="6">
    <source>
        <dbReference type="Proteomes" id="UP001362899"/>
    </source>
</evidence>
<feature type="region of interest" description="Disordered" evidence="4">
    <location>
        <begin position="323"/>
        <end position="362"/>
    </location>
</feature>
<reference evidence="5 6" key="1">
    <citation type="journal article" date="2023" name="Elife">
        <title>Identification of key yeast species and microbe-microbe interactions impacting larval growth of Drosophila in the wild.</title>
        <authorList>
            <person name="Mure A."/>
            <person name="Sugiura Y."/>
            <person name="Maeda R."/>
            <person name="Honda K."/>
            <person name="Sakurai N."/>
            <person name="Takahashi Y."/>
            <person name="Watada M."/>
            <person name="Katoh T."/>
            <person name="Gotoh A."/>
            <person name="Gotoh Y."/>
            <person name="Taniguchi I."/>
            <person name="Nakamura K."/>
            <person name="Hayashi T."/>
            <person name="Katayama T."/>
            <person name="Uemura T."/>
            <person name="Hattori Y."/>
        </authorList>
    </citation>
    <scope>NUCLEOTIDE SEQUENCE [LARGE SCALE GENOMIC DNA]</scope>
    <source>
        <strain evidence="5 6">SB-73</strain>
    </source>
</reference>
<gene>
    <name evidence="5" type="ORF">DASB73_017940</name>
</gene>
<dbReference type="SUPFAM" id="SSF50978">
    <property type="entry name" value="WD40 repeat-like"/>
    <property type="match status" value="1"/>
</dbReference>
<proteinExistence type="predicted"/>
<dbReference type="PROSITE" id="PS50082">
    <property type="entry name" value="WD_REPEATS_2"/>
    <property type="match status" value="3"/>
</dbReference>
<feature type="repeat" description="WD" evidence="3">
    <location>
        <begin position="112"/>
        <end position="153"/>
    </location>
</feature>
<keyword evidence="2" id="KW-0677">Repeat</keyword>
<evidence type="ECO:0000256" key="4">
    <source>
        <dbReference type="SAM" id="MobiDB-lite"/>
    </source>
</evidence>
<evidence type="ECO:0000256" key="2">
    <source>
        <dbReference type="ARBA" id="ARBA00022737"/>
    </source>
</evidence>
<feature type="compositionally biased region" description="Acidic residues" evidence="4">
    <location>
        <begin position="331"/>
        <end position="343"/>
    </location>
</feature>
<evidence type="ECO:0000256" key="3">
    <source>
        <dbReference type="PROSITE-ProRule" id="PRU00221"/>
    </source>
</evidence>
<dbReference type="InterPro" id="IPR015943">
    <property type="entry name" value="WD40/YVTN_repeat-like_dom_sf"/>
</dbReference>
<dbReference type="InterPro" id="IPR036322">
    <property type="entry name" value="WD40_repeat_dom_sf"/>
</dbReference>
<feature type="repeat" description="WD" evidence="3">
    <location>
        <begin position="263"/>
        <end position="302"/>
    </location>
</feature>
<dbReference type="EMBL" id="BTGC01000003">
    <property type="protein sequence ID" value="GMM50836.1"/>
    <property type="molecule type" value="Genomic_DNA"/>
</dbReference>
<keyword evidence="1 3" id="KW-0853">WD repeat</keyword>
<name>A0AAV5RGW5_STABA</name>
<accession>A0AAV5RGW5</accession>
<organism evidence="5 6">
    <name type="scientific">Starmerella bacillaris</name>
    <name type="common">Yeast</name>
    <name type="synonym">Candida zemplinina</name>
    <dbReference type="NCBI Taxonomy" id="1247836"/>
    <lineage>
        <taxon>Eukaryota</taxon>
        <taxon>Fungi</taxon>
        <taxon>Dikarya</taxon>
        <taxon>Ascomycota</taxon>
        <taxon>Saccharomycotina</taxon>
        <taxon>Dipodascomycetes</taxon>
        <taxon>Dipodascales</taxon>
        <taxon>Trichomonascaceae</taxon>
        <taxon>Starmerella</taxon>
    </lineage>
</organism>
<dbReference type="PROSITE" id="PS00678">
    <property type="entry name" value="WD_REPEATS_1"/>
    <property type="match status" value="2"/>
</dbReference>
<protein>
    <submittedName>
        <fullName evidence="5">Mak11 protein</fullName>
    </submittedName>
</protein>
<dbReference type="PROSITE" id="PS50294">
    <property type="entry name" value="WD_REPEATS_REGION"/>
    <property type="match status" value="2"/>
</dbReference>
<dbReference type="PANTHER" id="PTHR44675:SF1">
    <property type="entry name" value="P21-ACTIVATED PROTEIN KINASE-INTERACTING PROTEIN 1"/>
    <property type="match status" value="1"/>
</dbReference>
<keyword evidence="6" id="KW-1185">Reference proteome</keyword>
<dbReference type="Proteomes" id="UP001362899">
    <property type="component" value="Unassembled WGS sequence"/>
</dbReference>
<dbReference type="AlphaFoldDB" id="A0AAV5RGW5"/>
<feature type="repeat" description="WD" evidence="3">
    <location>
        <begin position="31"/>
        <end position="70"/>
    </location>
</feature>
<sequence length="362" mass="41153">MLRIITGSYEHNLLCVALDVKHDVFTPIFHFTPHTQSIRCLAWGKKVLASGSNDEHIRLYDLVKRKELGTLIHHDGAILCLEFFKFKWLFSGSADGKICIWRTKDWEILAELKGHKGPVVDMTIHKSGKIMLSVAEDRRLILWNLMTARKAAVRVLPHSPRQVLFVPDTVSEYVVAYARSIDLFTSGGSVLRSWTLKSSIHKIDWYKSYLLVSCDDGSLNFFDINEKEASKDEAKKTEKISKVSNTKSLNIKEKPISEPNFILRGHAARVKDFSILNNYLASVSTDGNIVVWDLEKREQLAVYNAGDRLNCVALVPDEVEHLQKKRALPVEESEPESEPESEDERPKKRAKARKTKVTITEG</sequence>
<dbReference type="InterPro" id="IPR051959">
    <property type="entry name" value="PAK1-Kinase_Regulator"/>
</dbReference>
<feature type="compositionally biased region" description="Basic residues" evidence="4">
    <location>
        <begin position="347"/>
        <end position="356"/>
    </location>
</feature>
<evidence type="ECO:0000313" key="5">
    <source>
        <dbReference type="EMBL" id="GMM50836.1"/>
    </source>
</evidence>
<dbReference type="SMART" id="SM00320">
    <property type="entry name" value="WD40"/>
    <property type="match status" value="5"/>
</dbReference>
<comment type="caution">
    <text evidence="5">The sequence shown here is derived from an EMBL/GenBank/DDBJ whole genome shotgun (WGS) entry which is preliminary data.</text>
</comment>
<dbReference type="PANTHER" id="PTHR44675">
    <property type="entry name" value="PAK1 INTERACTING PROTEIN 1"/>
    <property type="match status" value="1"/>
</dbReference>
<dbReference type="InterPro" id="IPR001680">
    <property type="entry name" value="WD40_rpt"/>
</dbReference>
<evidence type="ECO:0000256" key="1">
    <source>
        <dbReference type="ARBA" id="ARBA00022574"/>
    </source>
</evidence>
<dbReference type="Pfam" id="PF00400">
    <property type="entry name" value="WD40"/>
    <property type="match status" value="4"/>
</dbReference>